<keyword evidence="2" id="KW-1185">Reference proteome</keyword>
<dbReference type="RefSeq" id="WP_413272536.1">
    <property type="nucleotide sequence ID" value="NZ_JBHFNQ010000168.1"/>
</dbReference>
<dbReference type="EMBL" id="JBHFNQ010000168">
    <property type="protein sequence ID" value="MFB2879498.1"/>
    <property type="molecule type" value="Genomic_DNA"/>
</dbReference>
<evidence type="ECO:0000313" key="2">
    <source>
        <dbReference type="Proteomes" id="UP001576774"/>
    </source>
</evidence>
<evidence type="ECO:0008006" key="3">
    <source>
        <dbReference type="Google" id="ProtNLM"/>
    </source>
</evidence>
<dbReference type="Proteomes" id="UP001576774">
    <property type="component" value="Unassembled WGS sequence"/>
</dbReference>
<proteinExistence type="predicted"/>
<evidence type="ECO:0000313" key="1">
    <source>
        <dbReference type="EMBL" id="MFB2879498.1"/>
    </source>
</evidence>
<comment type="caution">
    <text evidence="1">The sequence shown here is derived from an EMBL/GenBank/DDBJ whole genome shotgun (WGS) entry which is preliminary data.</text>
</comment>
<protein>
    <recommendedName>
        <fullName evidence="3">Type I restriction enzyme R protein N-terminal domain-containing protein</fullName>
    </recommendedName>
</protein>
<organism evidence="1 2">
    <name type="scientific">Floridaenema aerugineum BLCC-F46</name>
    <dbReference type="NCBI Taxonomy" id="3153654"/>
    <lineage>
        <taxon>Bacteria</taxon>
        <taxon>Bacillati</taxon>
        <taxon>Cyanobacteriota</taxon>
        <taxon>Cyanophyceae</taxon>
        <taxon>Oscillatoriophycideae</taxon>
        <taxon>Aerosakkonematales</taxon>
        <taxon>Aerosakkonemataceae</taxon>
        <taxon>Floridanema</taxon>
        <taxon>Floridanema aerugineum</taxon>
    </lineage>
</organism>
<name>A0ABV4X9M8_9CYAN</name>
<sequence length="203" mass="22446">MPYSQFTLSKVKEDFNLSTVEGTRFFPSNIELVSPSPRLMGILEEIPWAIAVDTEKARSEVIINPVLLEVRRILNQKISLFSGEEFNVDVGAGLNGVCDFLISLSPEQLVVEAPAVIIVEAKKSDLKSGIGQCIAEMIAAQKFNQAKNKPITTIYGTVSSGTQWRFLKLEEKTVTIDLTDYPLPPVEQILGFLVWMVKGSGEQ</sequence>
<gene>
    <name evidence="1" type="ORF">ACE1CC_21800</name>
</gene>
<accession>A0ABV4X9M8</accession>
<reference evidence="1 2" key="1">
    <citation type="submission" date="2024-09" db="EMBL/GenBank/DDBJ databases">
        <title>Floridaenema gen nov. (Aerosakkonemataceae, Aerosakkonematales ord. nov., Cyanobacteria) from benthic tropical and subtropical fresh waters, with the description of four new species.</title>
        <authorList>
            <person name="Moretto J.A."/>
            <person name="Berthold D.E."/>
            <person name="Lefler F.W."/>
            <person name="Huang I.-S."/>
            <person name="Laughinghouse H. IV."/>
        </authorList>
    </citation>
    <scope>NUCLEOTIDE SEQUENCE [LARGE SCALE GENOMIC DNA]</scope>
    <source>
        <strain evidence="1 2">BLCC-F46</strain>
    </source>
</reference>